<organism evidence="2 3">
    <name type="scientific">Micromonospora sonneratiae</name>
    <dbReference type="NCBI Taxonomy" id="1184706"/>
    <lineage>
        <taxon>Bacteria</taxon>
        <taxon>Bacillati</taxon>
        <taxon>Actinomycetota</taxon>
        <taxon>Actinomycetes</taxon>
        <taxon>Micromonosporales</taxon>
        <taxon>Micromonosporaceae</taxon>
        <taxon>Micromonospora</taxon>
    </lineage>
</organism>
<keyword evidence="1" id="KW-0812">Transmembrane</keyword>
<protein>
    <recommendedName>
        <fullName evidence="4">DUF58 domain-containing protein</fullName>
    </recommendedName>
</protein>
<comment type="caution">
    <text evidence="2">The sequence shown here is derived from an EMBL/GenBank/DDBJ whole genome shotgun (WGS) entry which is preliminary data.</text>
</comment>
<dbReference type="Proteomes" id="UP001597260">
    <property type="component" value="Unassembled WGS sequence"/>
</dbReference>
<evidence type="ECO:0008006" key="4">
    <source>
        <dbReference type="Google" id="ProtNLM"/>
    </source>
</evidence>
<reference evidence="3" key="1">
    <citation type="journal article" date="2019" name="Int. J. Syst. Evol. Microbiol.">
        <title>The Global Catalogue of Microorganisms (GCM) 10K type strain sequencing project: providing services to taxonomists for standard genome sequencing and annotation.</title>
        <authorList>
            <consortium name="The Broad Institute Genomics Platform"/>
            <consortium name="The Broad Institute Genome Sequencing Center for Infectious Disease"/>
            <person name="Wu L."/>
            <person name="Ma J."/>
        </authorList>
    </citation>
    <scope>NUCLEOTIDE SEQUENCE [LARGE SCALE GENOMIC DNA]</scope>
    <source>
        <strain evidence="3">JCM 31037</strain>
    </source>
</reference>
<keyword evidence="1" id="KW-0472">Membrane</keyword>
<keyword evidence="1" id="KW-1133">Transmembrane helix</keyword>
<evidence type="ECO:0000313" key="3">
    <source>
        <dbReference type="Proteomes" id="UP001597260"/>
    </source>
</evidence>
<dbReference type="RefSeq" id="WP_377566203.1">
    <property type="nucleotide sequence ID" value="NZ_JBHTMP010000001.1"/>
</dbReference>
<accession>A0ABW3Y8W9</accession>
<evidence type="ECO:0000256" key="1">
    <source>
        <dbReference type="SAM" id="Phobius"/>
    </source>
</evidence>
<proteinExistence type="predicted"/>
<evidence type="ECO:0000313" key="2">
    <source>
        <dbReference type="EMBL" id="MFD1319835.1"/>
    </source>
</evidence>
<gene>
    <name evidence="2" type="ORF">ACFQ4H_01890</name>
</gene>
<name>A0ABW3Y8W9_9ACTN</name>
<feature type="transmembrane region" description="Helical" evidence="1">
    <location>
        <begin position="70"/>
        <end position="89"/>
    </location>
</feature>
<feature type="transmembrane region" description="Helical" evidence="1">
    <location>
        <begin position="38"/>
        <end position="58"/>
    </location>
</feature>
<sequence length="176" mass="19028">MPMVPKGYVPGRSALIWSGPDHGPRQANLPSGRFWRSLLRVLEVPLLLIGPFMVYAAVVLATSEPTVNRWIMGVVGVGVTVSCVKLVRYEARLADRARRDLRRLETVGVVATAEIMAVRPASLGEESGIELRLLISGSGFEPFESASQCKDHPGLKVGVRLNAVVDPTDGLYAIVP</sequence>
<dbReference type="EMBL" id="JBHTMP010000001">
    <property type="protein sequence ID" value="MFD1319835.1"/>
    <property type="molecule type" value="Genomic_DNA"/>
</dbReference>
<keyword evidence="3" id="KW-1185">Reference proteome</keyword>